<accession>J7RTF5</accession>
<dbReference type="InterPro" id="IPR055323">
    <property type="entry name" value="C57A10.07/YOR238W"/>
</dbReference>
<name>J7RTF5_HUIN7</name>
<dbReference type="Proteomes" id="UP000006310">
    <property type="component" value="Chromosome 1"/>
</dbReference>
<dbReference type="GeneID" id="34523622"/>
<dbReference type="PANTHER" id="PTHR28110">
    <property type="entry name" value="TRANSMEMBRANE PROTEIN"/>
    <property type="match status" value="1"/>
</dbReference>
<sequence>MISNLIVVPCHSVWVQHIAIDGEENLGQSPEYWILANFQHEGNDHLAFIKHALRALEELLQNWDRSVLLFSGSQTKREVGPVSEAQSYFFLLWKIIKWAECQKKMPSEFDSQLLQLLESVCNLMAKRSISSDELFQSSKINTEEFSLDSFDNLLFSLCRFKEITNAYPTHITIVGFAFKQLRFLKYHAAAIDYPSDDITYIGIEPLPLGYSAERLSKYYSDIQRNENKNALNLFENDWYGQREVLLKKKQSRNPFQRYPGYETLKLLHWDKLLAHSDESHFREFIAGRMPWSR</sequence>
<dbReference type="OrthoDB" id="4347at2759"/>
<organism evidence="1 2">
    <name type="scientific">Huiozyma naganishii (strain ATCC MYA-139 / BCRC 22969 / CBS 8797 / KCTC 17520 / NBRC 10181 / NCYC 3082 / Yp74L-3)</name>
    <name type="common">Yeast</name>
    <name type="synonym">Kazachstania naganishii</name>
    <dbReference type="NCBI Taxonomy" id="1071383"/>
    <lineage>
        <taxon>Eukaryota</taxon>
        <taxon>Fungi</taxon>
        <taxon>Dikarya</taxon>
        <taxon>Ascomycota</taxon>
        <taxon>Saccharomycotina</taxon>
        <taxon>Saccharomycetes</taxon>
        <taxon>Saccharomycetales</taxon>
        <taxon>Saccharomycetaceae</taxon>
        <taxon>Huiozyma</taxon>
    </lineage>
</organism>
<reference evidence="1 2" key="1">
    <citation type="journal article" date="2011" name="Proc. Natl. Acad. Sci. U.S.A.">
        <title>Evolutionary erosion of yeast sex chromosomes by mating-type switching accidents.</title>
        <authorList>
            <person name="Gordon J.L."/>
            <person name="Armisen D."/>
            <person name="Proux-Wera E."/>
            <person name="Oheigeartaigh S.S."/>
            <person name="Byrne K.P."/>
            <person name="Wolfe K.H."/>
        </authorList>
    </citation>
    <scope>NUCLEOTIDE SEQUENCE [LARGE SCALE GENOMIC DNA]</scope>
    <source>
        <strain evidence="2">ATCC MYA-139 / BCRC 22969 / CBS 8797 / CCRC 22969 / KCTC 17520 / NBRC 10181 / NCYC 3082</strain>
    </source>
</reference>
<dbReference type="AlphaFoldDB" id="J7RTF5"/>
<dbReference type="HOGENOM" id="CLU_048479_1_1_1"/>
<dbReference type="EMBL" id="HE978314">
    <property type="protein sequence ID" value="CCK67987.1"/>
    <property type="molecule type" value="Genomic_DNA"/>
</dbReference>
<proteinExistence type="predicted"/>
<dbReference type="PANTHER" id="PTHR28110:SF1">
    <property type="entry name" value="TRANSMEMBRANE PROTEIN"/>
    <property type="match status" value="1"/>
</dbReference>
<reference evidence="2" key="2">
    <citation type="submission" date="2012-08" db="EMBL/GenBank/DDBJ databases">
        <title>Genome sequence of Kazachstania naganishii.</title>
        <authorList>
            <person name="Gordon J.L."/>
            <person name="Armisen D."/>
            <person name="Proux-Wera E."/>
            <person name="OhEigeartaigh S.S."/>
            <person name="Byrne K.P."/>
            <person name="Wolfe K.H."/>
        </authorList>
    </citation>
    <scope>NUCLEOTIDE SEQUENCE [LARGE SCALE GENOMIC DNA]</scope>
    <source>
        <strain evidence="2">ATCC MYA-139 / BCRC 22969 / CBS 8797 / CCRC 22969 / KCTC 17520 / NBRC 10181 / NCYC 3082</strain>
    </source>
</reference>
<dbReference type="GO" id="GO:0005737">
    <property type="term" value="C:cytoplasm"/>
    <property type="evidence" value="ECO:0007669"/>
    <property type="project" value="TreeGrafter"/>
</dbReference>
<protein>
    <submittedName>
        <fullName evidence="1">Uncharacterized protein</fullName>
    </submittedName>
</protein>
<gene>
    <name evidence="1" type="primary">KNAG0A02990</name>
    <name evidence="1" type="ordered locus">KNAG_0A02990</name>
</gene>
<dbReference type="OMA" id="DLYGCHG"/>
<keyword evidence="2" id="KW-1185">Reference proteome</keyword>
<dbReference type="KEGG" id="kng:KNAG_0A02990"/>
<evidence type="ECO:0000313" key="1">
    <source>
        <dbReference type="EMBL" id="CCK67987.1"/>
    </source>
</evidence>
<dbReference type="RefSeq" id="XP_022462233.1">
    <property type="nucleotide sequence ID" value="XM_022607296.1"/>
</dbReference>
<dbReference type="eggNOG" id="KOG4533">
    <property type="taxonomic scope" value="Eukaryota"/>
</dbReference>
<evidence type="ECO:0000313" key="2">
    <source>
        <dbReference type="Proteomes" id="UP000006310"/>
    </source>
</evidence>